<feature type="domain" description="Prepilin type IV endopeptidase peptidase" evidence="11">
    <location>
        <begin position="103"/>
        <end position="212"/>
    </location>
</feature>
<protein>
    <recommendedName>
        <fullName evidence="9">Prepilin leader peptidase/N-methyltransferase</fullName>
        <ecNumber evidence="9">2.1.1.-</ecNumber>
        <ecNumber evidence="9">3.4.23.43</ecNumber>
    </recommendedName>
</protein>
<evidence type="ECO:0000259" key="12">
    <source>
        <dbReference type="Pfam" id="PF06750"/>
    </source>
</evidence>
<dbReference type="Pfam" id="PF01478">
    <property type="entry name" value="Peptidase_A24"/>
    <property type="match status" value="1"/>
</dbReference>
<sequence length="251" mass="27348">MYLLFAGIFGLILGSFYSVCASRYGTEKTVASPARSYCPHCNHQLTVLENIPLLSFIIQKGHCIHCRTRIPLFYPLIELVSMLWAILAAWNATTPLEWIALMIIGGICIVASAIDLRTFLLPDVLTYSGAIIVLGASYAGILQIDFIQSLLGAIIGAFALLAVAAVYKLIRKIDGMGLGDVKFMLMLGALTGVEHLTIFILAASVCALIFSIIAMWGKKNISTAYVPFGPFLAFGALITYLYGDQIIFFLH</sequence>
<dbReference type="GO" id="GO:0008168">
    <property type="term" value="F:methyltransferase activity"/>
    <property type="evidence" value="ECO:0007669"/>
    <property type="project" value="UniProtKB-KW"/>
</dbReference>
<evidence type="ECO:0000256" key="9">
    <source>
        <dbReference type="RuleBase" id="RU003794"/>
    </source>
</evidence>
<keyword evidence="3" id="KW-1003">Cell membrane</keyword>
<evidence type="ECO:0000256" key="4">
    <source>
        <dbReference type="ARBA" id="ARBA00022519"/>
    </source>
</evidence>
<dbReference type="EMBL" id="FQZR01000004">
    <property type="protein sequence ID" value="SHJ23991.1"/>
    <property type="molecule type" value="Genomic_DNA"/>
</dbReference>
<dbReference type="AlphaFoldDB" id="A0A8G2CAQ3"/>
<organism evidence="13 14">
    <name type="scientific">Halodesulfovibrio aestuarii</name>
    <dbReference type="NCBI Taxonomy" id="126333"/>
    <lineage>
        <taxon>Bacteria</taxon>
        <taxon>Pseudomonadati</taxon>
        <taxon>Thermodesulfobacteriota</taxon>
        <taxon>Desulfovibrionia</taxon>
        <taxon>Desulfovibrionales</taxon>
        <taxon>Desulfovibrionaceae</taxon>
        <taxon>Halodesulfovibrio</taxon>
    </lineage>
</organism>
<dbReference type="EC" id="2.1.1.-" evidence="9"/>
<proteinExistence type="inferred from homology"/>
<feature type="transmembrane region" description="Helical" evidence="10">
    <location>
        <begin position="73"/>
        <end position="92"/>
    </location>
</feature>
<feature type="transmembrane region" description="Helical" evidence="10">
    <location>
        <begin position="98"/>
        <end position="117"/>
    </location>
</feature>
<dbReference type="Gene3D" id="1.20.120.1220">
    <property type="match status" value="1"/>
</dbReference>
<keyword evidence="9" id="KW-0511">Multifunctional enzyme</keyword>
<evidence type="ECO:0000256" key="2">
    <source>
        <dbReference type="ARBA" id="ARBA00005801"/>
    </source>
</evidence>
<dbReference type="InterPro" id="IPR014032">
    <property type="entry name" value="Peptidase_A24A_bac"/>
</dbReference>
<keyword evidence="7 10" id="KW-0472">Membrane</keyword>
<feature type="transmembrane region" description="Helical" evidence="10">
    <location>
        <begin position="183"/>
        <end position="216"/>
    </location>
</feature>
<dbReference type="PRINTS" id="PR00864">
    <property type="entry name" value="PREPILNPTASE"/>
</dbReference>
<dbReference type="Proteomes" id="UP000184001">
    <property type="component" value="Unassembled WGS sequence"/>
</dbReference>
<dbReference type="GO" id="GO:0004190">
    <property type="term" value="F:aspartic-type endopeptidase activity"/>
    <property type="evidence" value="ECO:0007669"/>
    <property type="project" value="UniProtKB-EC"/>
</dbReference>
<comment type="subcellular location">
    <subcellularLocation>
        <location evidence="1">Cell inner membrane</location>
        <topology evidence="1">Multi-pass membrane protein</topology>
    </subcellularLocation>
    <subcellularLocation>
        <location evidence="9">Cell membrane</location>
        <topology evidence="9">Multi-pass membrane protein</topology>
    </subcellularLocation>
</comment>
<evidence type="ECO:0000313" key="14">
    <source>
        <dbReference type="Proteomes" id="UP000184001"/>
    </source>
</evidence>
<dbReference type="Pfam" id="PF06750">
    <property type="entry name" value="A24_N_bact"/>
    <property type="match status" value="1"/>
</dbReference>
<keyword evidence="6 10" id="KW-1133">Transmembrane helix</keyword>
<comment type="similarity">
    <text evidence="2 8">Belongs to the peptidase A24 family.</text>
</comment>
<gene>
    <name evidence="13" type="ORF">SAMN05660830_01898</name>
</gene>
<dbReference type="PANTHER" id="PTHR30487">
    <property type="entry name" value="TYPE 4 PREPILIN-LIKE PROTEINS LEADER PEPTIDE-PROCESSING ENZYME"/>
    <property type="match status" value="1"/>
</dbReference>
<comment type="caution">
    <text evidence="13">The sequence shown here is derived from an EMBL/GenBank/DDBJ whole genome shotgun (WGS) entry which is preliminary data.</text>
</comment>
<dbReference type="GO" id="GO:0006465">
    <property type="term" value="P:signal peptide processing"/>
    <property type="evidence" value="ECO:0007669"/>
    <property type="project" value="TreeGrafter"/>
</dbReference>
<comment type="function">
    <text evidence="9">Plays an essential role in type IV pili and type II pseudopili formation by proteolytically removing the leader sequence from substrate proteins and subsequently monomethylating the alpha-amino group of the newly exposed N-terminal phenylalanine.</text>
</comment>
<feature type="transmembrane region" description="Helical" evidence="10">
    <location>
        <begin position="150"/>
        <end position="171"/>
    </location>
</feature>
<dbReference type="GO" id="GO:0005886">
    <property type="term" value="C:plasma membrane"/>
    <property type="evidence" value="ECO:0007669"/>
    <property type="project" value="UniProtKB-SubCell"/>
</dbReference>
<comment type="catalytic activity">
    <reaction evidence="9">
        <text>Typically cleaves a -Gly-|-Phe- bond to release an N-terminal, basic peptide of 5-8 residues from type IV prepilin, and then N-methylates the new N-terminal amino group, the methyl donor being S-adenosyl-L-methionine.</text>
        <dbReference type="EC" id="3.4.23.43"/>
    </reaction>
</comment>
<keyword evidence="5 9" id="KW-0812">Transmembrane</keyword>
<evidence type="ECO:0000256" key="8">
    <source>
        <dbReference type="RuleBase" id="RU003793"/>
    </source>
</evidence>
<evidence type="ECO:0000259" key="11">
    <source>
        <dbReference type="Pfam" id="PF01478"/>
    </source>
</evidence>
<feature type="transmembrane region" description="Helical" evidence="10">
    <location>
        <begin position="228"/>
        <end position="250"/>
    </location>
</feature>
<keyword evidence="4" id="KW-0997">Cell inner membrane</keyword>
<keyword evidence="9 13" id="KW-0489">Methyltransferase</keyword>
<dbReference type="RefSeq" id="WP_019999974.1">
    <property type="nucleotide sequence ID" value="NZ_CP192217.1"/>
</dbReference>
<name>A0A8G2CAQ3_9BACT</name>
<evidence type="ECO:0000256" key="5">
    <source>
        <dbReference type="ARBA" id="ARBA00022692"/>
    </source>
</evidence>
<feature type="transmembrane region" description="Helical" evidence="10">
    <location>
        <begin position="124"/>
        <end position="144"/>
    </location>
</feature>
<evidence type="ECO:0000256" key="6">
    <source>
        <dbReference type="ARBA" id="ARBA00022989"/>
    </source>
</evidence>
<accession>A0A8G2CAQ3</accession>
<dbReference type="GO" id="GO:0032259">
    <property type="term" value="P:methylation"/>
    <property type="evidence" value="ECO:0007669"/>
    <property type="project" value="UniProtKB-KW"/>
</dbReference>
<keyword evidence="9" id="KW-0645">Protease</keyword>
<evidence type="ECO:0000313" key="13">
    <source>
        <dbReference type="EMBL" id="SHJ23991.1"/>
    </source>
</evidence>
<evidence type="ECO:0000256" key="3">
    <source>
        <dbReference type="ARBA" id="ARBA00022475"/>
    </source>
</evidence>
<dbReference type="InterPro" id="IPR000045">
    <property type="entry name" value="Prepilin_IV_endopep_pep"/>
</dbReference>
<reference evidence="13 14" key="1">
    <citation type="submission" date="2016-11" db="EMBL/GenBank/DDBJ databases">
        <authorList>
            <person name="Varghese N."/>
            <person name="Submissions S."/>
        </authorList>
    </citation>
    <scope>NUCLEOTIDE SEQUENCE [LARGE SCALE GENOMIC DNA]</scope>
    <source>
        <strain evidence="13 14">DSM 17919</strain>
    </source>
</reference>
<keyword evidence="9" id="KW-0378">Hydrolase</keyword>
<evidence type="ECO:0000256" key="10">
    <source>
        <dbReference type="SAM" id="Phobius"/>
    </source>
</evidence>
<dbReference type="PANTHER" id="PTHR30487:SF0">
    <property type="entry name" value="PREPILIN LEADER PEPTIDASE_N-METHYLTRANSFERASE-RELATED"/>
    <property type="match status" value="1"/>
</dbReference>
<dbReference type="EC" id="3.4.23.43" evidence="9"/>
<evidence type="ECO:0000256" key="7">
    <source>
        <dbReference type="ARBA" id="ARBA00023136"/>
    </source>
</evidence>
<dbReference type="InterPro" id="IPR010627">
    <property type="entry name" value="Prepilin_pept_A24_N"/>
</dbReference>
<feature type="domain" description="Prepilin peptidase A24 N-terminal" evidence="12">
    <location>
        <begin position="8"/>
        <end position="91"/>
    </location>
</feature>
<dbReference type="InterPro" id="IPR050882">
    <property type="entry name" value="Prepilin_peptidase/N-MTase"/>
</dbReference>
<keyword evidence="9 13" id="KW-0808">Transferase</keyword>
<evidence type="ECO:0000256" key="1">
    <source>
        <dbReference type="ARBA" id="ARBA00004429"/>
    </source>
</evidence>